<dbReference type="InterPro" id="IPR000485">
    <property type="entry name" value="AsnC-type_HTH_dom"/>
</dbReference>
<dbReference type="InterPro" id="IPR019885">
    <property type="entry name" value="Tscrpt_reg_HTH_AsnC-type_CS"/>
</dbReference>
<keyword evidence="3" id="KW-0804">Transcription</keyword>
<evidence type="ECO:0000259" key="4">
    <source>
        <dbReference type="PROSITE" id="PS50956"/>
    </source>
</evidence>
<dbReference type="SUPFAM" id="SSF54909">
    <property type="entry name" value="Dimeric alpha+beta barrel"/>
    <property type="match status" value="1"/>
</dbReference>
<dbReference type="RefSeq" id="WP_211249571.1">
    <property type="nucleotide sequence ID" value="NZ_JBHLZN010000004.1"/>
</dbReference>
<dbReference type="PROSITE" id="PS50956">
    <property type="entry name" value="HTH_ASNC_2"/>
    <property type="match status" value="1"/>
</dbReference>
<keyword evidence="1" id="KW-0805">Transcription regulation</keyword>
<dbReference type="PANTHER" id="PTHR30154:SF34">
    <property type="entry name" value="TRANSCRIPTIONAL REGULATOR AZLB"/>
    <property type="match status" value="1"/>
</dbReference>
<evidence type="ECO:0000256" key="1">
    <source>
        <dbReference type="ARBA" id="ARBA00023015"/>
    </source>
</evidence>
<dbReference type="PRINTS" id="PR00033">
    <property type="entry name" value="HTHASNC"/>
</dbReference>
<evidence type="ECO:0000256" key="3">
    <source>
        <dbReference type="ARBA" id="ARBA00023163"/>
    </source>
</evidence>
<reference evidence="5 6" key="1">
    <citation type="submission" date="2024-09" db="EMBL/GenBank/DDBJ databases">
        <authorList>
            <person name="Sun Q."/>
            <person name="Mori K."/>
        </authorList>
    </citation>
    <scope>NUCLEOTIDE SEQUENCE [LARGE SCALE GENOMIC DNA]</scope>
    <source>
        <strain evidence="5 6">ATCC 51285</strain>
    </source>
</reference>
<organism evidence="5 6">
    <name type="scientific">Balneatrix alpica</name>
    <dbReference type="NCBI Taxonomy" id="75684"/>
    <lineage>
        <taxon>Bacteria</taxon>
        <taxon>Pseudomonadati</taxon>
        <taxon>Pseudomonadota</taxon>
        <taxon>Gammaproteobacteria</taxon>
        <taxon>Oceanospirillales</taxon>
        <taxon>Balneatrichaceae</taxon>
        <taxon>Balneatrix</taxon>
    </lineage>
</organism>
<accession>A0ABV5ZDA4</accession>
<dbReference type="InterPro" id="IPR036390">
    <property type="entry name" value="WH_DNA-bd_sf"/>
</dbReference>
<dbReference type="InterPro" id="IPR011008">
    <property type="entry name" value="Dimeric_a/b-barrel"/>
</dbReference>
<dbReference type="CDD" id="cd00090">
    <property type="entry name" value="HTH_ARSR"/>
    <property type="match status" value="1"/>
</dbReference>
<dbReference type="EMBL" id="JBHLZN010000004">
    <property type="protein sequence ID" value="MFB9887253.1"/>
    <property type="molecule type" value="Genomic_DNA"/>
</dbReference>
<keyword evidence="2" id="KW-0238">DNA-binding</keyword>
<evidence type="ECO:0000313" key="6">
    <source>
        <dbReference type="Proteomes" id="UP001589628"/>
    </source>
</evidence>
<feature type="domain" description="HTH asnC-type" evidence="4">
    <location>
        <begin position="4"/>
        <end position="66"/>
    </location>
</feature>
<dbReference type="Pfam" id="PF01037">
    <property type="entry name" value="AsnC_trans_reg"/>
    <property type="match status" value="1"/>
</dbReference>
<dbReference type="Gene3D" id="1.10.10.10">
    <property type="entry name" value="Winged helix-like DNA-binding domain superfamily/Winged helix DNA-binding domain"/>
    <property type="match status" value="1"/>
</dbReference>
<comment type="caution">
    <text evidence="5">The sequence shown here is derived from an EMBL/GenBank/DDBJ whole genome shotgun (WGS) entry which is preliminary data.</text>
</comment>
<dbReference type="SUPFAM" id="SSF46785">
    <property type="entry name" value="Winged helix' DNA-binding domain"/>
    <property type="match status" value="1"/>
</dbReference>
<sequence length="144" mass="16084">MPSLDKFDQLIINALRANARQSLSAIAEQVNLSRTAVSERLRKLEQQGVIKGYQVLLSQEASEGVSAYIEISYNEIDCADMAARLRQLPEIKLCHGVSGETDMMLLVQTSSMEALQRLREQIVKIPGVGRVKTHVTLAEYIRNL</sequence>
<dbReference type="SMART" id="SM00344">
    <property type="entry name" value="HTH_ASNC"/>
    <property type="match status" value="1"/>
</dbReference>
<dbReference type="Proteomes" id="UP001589628">
    <property type="component" value="Unassembled WGS sequence"/>
</dbReference>
<evidence type="ECO:0000256" key="2">
    <source>
        <dbReference type="ARBA" id="ARBA00023125"/>
    </source>
</evidence>
<dbReference type="InterPro" id="IPR036388">
    <property type="entry name" value="WH-like_DNA-bd_sf"/>
</dbReference>
<dbReference type="Gene3D" id="3.30.70.920">
    <property type="match status" value="1"/>
</dbReference>
<gene>
    <name evidence="5" type="ORF">ACFFLH_12610</name>
</gene>
<name>A0ABV5ZDA4_9GAMM</name>
<dbReference type="PROSITE" id="PS00519">
    <property type="entry name" value="HTH_ASNC_1"/>
    <property type="match status" value="1"/>
</dbReference>
<dbReference type="PANTHER" id="PTHR30154">
    <property type="entry name" value="LEUCINE-RESPONSIVE REGULATORY PROTEIN"/>
    <property type="match status" value="1"/>
</dbReference>
<dbReference type="InterPro" id="IPR019888">
    <property type="entry name" value="Tscrpt_reg_AsnC-like"/>
</dbReference>
<keyword evidence="6" id="KW-1185">Reference proteome</keyword>
<evidence type="ECO:0000313" key="5">
    <source>
        <dbReference type="EMBL" id="MFB9887253.1"/>
    </source>
</evidence>
<protein>
    <submittedName>
        <fullName evidence="5">Lrp/AsnC family transcriptional regulator</fullName>
    </submittedName>
</protein>
<dbReference type="InterPro" id="IPR019887">
    <property type="entry name" value="Tscrpt_reg_AsnC/Lrp_C"/>
</dbReference>
<dbReference type="InterPro" id="IPR011991">
    <property type="entry name" value="ArsR-like_HTH"/>
</dbReference>
<dbReference type="Pfam" id="PF13412">
    <property type="entry name" value="HTH_24"/>
    <property type="match status" value="1"/>
</dbReference>
<proteinExistence type="predicted"/>